<keyword evidence="1" id="KW-0812">Transmembrane</keyword>
<dbReference type="OrthoDB" id="4062651at2759"/>
<evidence type="ECO:0000313" key="3">
    <source>
        <dbReference type="EMBL" id="GER47479.1"/>
    </source>
</evidence>
<evidence type="ECO:0000313" key="4">
    <source>
        <dbReference type="Proteomes" id="UP000325081"/>
    </source>
</evidence>
<keyword evidence="4" id="KW-1185">Reference proteome</keyword>
<feature type="domain" description="Protein kinase" evidence="2">
    <location>
        <begin position="335"/>
        <end position="634"/>
    </location>
</feature>
<keyword evidence="3" id="KW-0418">Kinase</keyword>
<dbReference type="PROSITE" id="PS50011">
    <property type="entry name" value="PROTEIN_KINASE_DOM"/>
    <property type="match status" value="1"/>
</dbReference>
<dbReference type="InterPro" id="IPR000719">
    <property type="entry name" value="Prot_kinase_dom"/>
</dbReference>
<dbReference type="SUPFAM" id="SSF56112">
    <property type="entry name" value="Protein kinase-like (PK-like)"/>
    <property type="match status" value="1"/>
</dbReference>
<dbReference type="InterPro" id="IPR052611">
    <property type="entry name" value="Plant_RLK_LysM"/>
</dbReference>
<dbReference type="Gene3D" id="1.10.510.10">
    <property type="entry name" value="Transferase(Phosphotransferase) domain 1"/>
    <property type="match status" value="1"/>
</dbReference>
<dbReference type="Pfam" id="PF01476">
    <property type="entry name" value="LysM"/>
    <property type="match status" value="1"/>
</dbReference>
<keyword evidence="3" id="KW-0808">Transferase</keyword>
<proteinExistence type="predicted"/>
<name>A0A5A7QQZ0_STRAF</name>
<comment type="caution">
    <text evidence="3">The sequence shown here is derived from an EMBL/GenBank/DDBJ whole genome shotgun (WGS) entry which is preliminary data.</text>
</comment>
<dbReference type="InterPro" id="IPR011009">
    <property type="entry name" value="Kinase-like_dom_sf"/>
</dbReference>
<dbReference type="Pfam" id="PF23472">
    <property type="entry name" value="LysM2_CERK1_LYK3_4_5"/>
    <property type="match status" value="1"/>
</dbReference>
<dbReference type="EMBL" id="BKCP01007959">
    <property type="protein sequence ID" value="GER47479.1"/>
    <property type="molecule type" value="Genomic_DNA"/>
</dbReference>
<dbReference type="Gene3D" id="3.30.200.20">
    <property type="entry name" value="Phosphorylase Kinase, domain 1"/>
    <property type="match status" value="1"/>
</dbReference>
<dbReference type="Pfam" id="PF07714">
    <property type="entry name" value="PK_Tyr_Ser-Thr"/>
    <property type="match status" value="1"/>
</dbReference>
<dbReference type="Proteomes" id="UP000325081">
    <property type="component" value="Unassembled WGS sequence"/>
</dbReference>
<organism evidence="3 4">
    <name type="scientific">Striga asiatica</name>
    <name type="common">Asiatic witchweed</name>
    <name type="synonym">Buchnera asiatica</name>
    <dbReference type="NCBI Taxonomy" id="4170"/>
    <lineage>
        <taxon>Eukaryota</taxon>
        <taxon>Viridiplantae</taxon>
        <taxon>Streptophyta</taxon>
        <taxon>Embryophyta</taxon>
        <taxon>Tracheophyta</taxon>
        <taxon>Spermatophyta</taxon>
        <taxon>Magnoliopsida</taxon>
        <taxon>eudicotyledons</taxon>
        <taxon>Gunneridae</taxon>
        <taxon>Pentapetalae</taxon>
        <taxon>asterids</taxon>
        <taxon>lamiids</taxon>
        <taxon>Lamiales</taxon>
        <taxon>Orobanchaceae</taxon>
        <taxon>Buchnereae</taxon>
        <taxon>Striga</taxon>
    </lineage>
</organism>
<dbReference type="GO" id="GO:0005886">
    <property type="term" value="C:plasma membrane"/>
    <property type="evidence" value="ECO:0007669"/>
    <property type="project" value="UniProtKB-ARBA"/>
</dbReference>
<dbReference type="InterPro" id="IPR018392">
    <property type="entry name" value="LysM"/>
</dbReference>
<feature type="transmembrane region" description="Helical" evidence="1">
    <location>
        <begin position="250"/>
        <end position="274"/>
    </location>
</feature>
<dbReference type="InterPro" id="IPR056562">
    <property type="entry name" value="LysM2_CERK1_LYK3_4_5"/>
</dbReference>
<dbReference type="GO" id="GO:0005524">
    <property type="term" value="F:ATP binding"/>
    <property type="evidence" value="ECO:0007669"/>
    <property type="project" value="InterPro"/>
</dbReference>
<evidence type="ECO:0000256" key="1">
    <source>
        <dbReference type="SAM" id="Phobius"/>
    </source>
</evidence>
<sequence>MIIIPSPARSQDCDPTSSSHFFSCDQHLNQQNYCKTYAILEANNTYLNIPPSELAEANNNISPDHKFFTDNRPILIPLDCKCNEKARVFEAEIKKATVKGESFFEIAESLKGLTTCDAIKERNPGFSPSDVAEKSNNLLVIPLKCACPNYSSAESQDSSLMLLSYPVKEGDTLFQLSSTFNLTQEIIISTHTKYSKSVHKPENGILSPFSTLLLPLELENKTLPNPQIIPTQNVRDKNSNKRERQKMREIGIYIAIALAALLACAAIFAAVFFLHIRKRKSEEPTIKNSDPELRRLGLSVRTTSDKKISFESSQYNFDDTTTTPHKTAPFETYALEDLHRATEGFSPSNLIGGSVFHGRLKGKNLAIKRVGPDFINEIERHVLDERPHQHPPNTIRLLGTCSVAGGRDSFVVLEYAENGSVKDWIHGGLAIKSHFIESCSCFLSWNQRLRICLDVATALQYMHHVMNPSYVHGSIRSRNIFLDGEFGAKVGNPGMSRCNESKAEAEDEEALSQEKIWKKGYLAPECLSKGTISPGVDVFAYGVVLLEVLSGKPPVRRDGEGKDGILIKLSDEIKHVLGSDGGKDELRGWVDGALGENYSFDAAFMLAGLAKSCVEDDIALRPNAGEIVEKLLRLVEDLPEGNGFGACDSSFSPLVKTGGRQI</sequence>
<dbReference type="PANTHER" id="PTHR45927:SF13">
    <property type="entry name" value="PROTEIN LYK2"/>
    <property type="match status" value="1"/>
</dbReference>
<accession>A0A5A7QQZ0</accession>
<dbReference type="InterPro" id="IPR001245">
    <property type="entry name" value="Ser-Thr/Tyr_kinase_cat_dom"/>
</dbReference>
<dbReference type="AlphaFoldDB" id="A0A5A7QQZ0"/>
<keyword evidence="1" id="KW-1133">Transmembrane helix</keyword>
<keyword evidence="1" id="KW-0472">Membrane</keyword>
<dbReference type="PANTHER" id="PTHR45927">
    <property type="entry name" value="LYSM-DOMAIN RECEPTOR-LIKE KINASE-RELATED"/>
    <property type="match status" value="1"/>
</dbReference>
<evidence type="ECO:0000259" key="2">
    <source>
        <dbReference type="PROSITE" id="PS50011"/>
    </source>
</evidence>
<dbReference type="GO" id="GO:0004672">
    <property type="term" value="F:protein kinase activity"/>
    <property type="evidence" value="ECO:0007669"/>
    <property type="project" value="InterPro"/>
</dbReference>
<gene>
    <name evidence="3" type="ORF">STAS_24582</name>
</gene>
<reference evidence="4" key="1">
    <citation type="journal article" date="2019" name="Curr. Biol.">
        <title>Genome Sequence of Striga asiatica Provides Insight into the Evolution of Plant Parasitism.</title>
        <authorList>
            <person name="Yoshida S."/>
            <person name="Kim S."/>
            <person name="Wafula E.K."/>
            <person name="Tanskanen J."/>
            <person name="Kim Y.M."/>
            <person name="Honaas L."/>
            <person name="Yang Z."/>
            <person name="Spallek T."/>
            <person name="Conn C.E."/>
            <person name="Ichihashi Y."/>
            <person name="Cheong K."/>
            <person name="Cui S."/>
            <person name="Der J.P."/>
            <person name="Gundlach H."/>
            <person name="Jiao Y."/>
            <person name="Hori C."/>
            <person name="Ishida J.K."/>
            <person name="Kasahara H."/>
            <person name="Kiba T."/>
            <person name="Kim M.S."/>
            <person name="Koo N."/>
            <person name="Laohavisit A."/>
            <person name="Lee Y.H."/>
            <person name="Lumba S."/>
            <person name="McCourt P."/>
            <person name="Mortimer J.C."/>
            <person name="Mutuku J.M."/>
            <person name="Nomura T."/>
            <person name="Sasaki-Sekimoto Y."/>
            <person name="Seto Y."/>
            <person name="Wang Y."/>
            <person name="Wakatake T."/>
            <person name="Sakakibara H."/>
            <person name="Demura T."/>
            <person name="Yamaguchi S."/>
            <person name="Yoneyama K."/>
            <person name="Manabe R.I."/>
            <person name="Nelson D.C."/>
            <person name="Schulman A.H."/>
            <person name="Timko M.P."/>
            <person name="dePamphilis C.W."/>
            <person name="Choi D."/>
            <person name="Shirasu K."/>
        </authorList>
    </citation>
    <scope>NUCLEOTIDE SEQUENCE [LARGE SCALE GENOMIC DNA]</scope>
    <source>
        <strain evidence="4">cv. UVA1</strain>
    </source>
</reference>
<protein>
    <submittedName>
        <fullName evidence="3">Kinase family protein</fullName>
    </submittedName>
</protein>